<feature type="compositionally biased region" description="Low complexity" evidence="5">
    <location>
        <begin position="68"/>
        <end position="84"/>
    </location>
</feature>
<dbReference type="GO" id="GO:0060271">
    <property type="term" value="P:cilium assembly"/>
    <property type="evidence" value="ECO:0007669"/>
    <property type="project" value="TreeGrafter"/>
</dbReference>
<accession>A0A1B0C4Y3</accession>
<dbReference type="PANTHER" id="PTHR15654">
    <property type="entry name" value="COILED-COIL DOMAIN-CONTAINING PROTEIN 113-RELATED"/>
    <property type="match status" value="1"/>
</dbReference>
<dbReference type="AlphaFoldDB" id="A0A1B0C4Y3"/>
<reference evidence="8" key="1">
    <citation type="submission" date="2015-01" db="EMBL/GenBank/DDBJ databases">
        <authorList>
            <person name="Aksoy S."/>
            <person name="Warren W."/>
            <person name="Wilson R.K."/>
        </authorList>
    </citation>
    <scope>NUCLEOTIDE SEQUENCE [LARGE SCALE GENOMIC DNA]</scope>
    <source>
        <strain evidence="8">IAEA</strain>
    </source>
</reference>
<evidence type="ECO:0000256" key="1">
    <source>
        <dbReference type="ARBA" id="ARBA00004138"/>
    </source>
</evidence>
<dbReference type="STRING" id="67801.A0A1B0C4Y3"/>
<dbReference type="VEuPathDB" id="VectorBase:GPPI049272"/>
<feature type="region of interest" description="Disordered" evidence="5">
    <location>
        <begin position="30"/>
        <end position="116"/>
    </location>
</feature>
<keyword evidence="2 4" id="KW-0175">Coiled coil</keyword>
<reference evidence="7" key="2">
    <citation type="submission" date="2020-05" db="UniProtKB">
        <authorList>
            <consortium name="EnsemblMetazoa"/>
        </authorList>
    </citation>
    <scope>IDENTIFICATION</scope>
    <source>
        <strain evidence="7">IAEA</strain>
    </source>
</reference>
<evidence type="ECO:0000256" key="4">
    <source>
        <dbReference type="SAM" id="Coils"/>
    </source>
</evidence>
<feature type="compositionally biased region" description="Acidic residues" evidence="5">
    <location>
        <begin position="89"/>
        <end position="98"/>
    </location>
</feature>
<evidence type="ECO:0000313" key="8">
    <source>
        <dbReference type="Proteomes" id="UP000092460"/>
    </source>
</evidence>
<dbReference type="Proteomes" id="UP000092460">
    <property type="component" value="Unassembled WGS sequence"/>
</dbReference>
<keyword evidence="3" id="KW-0966">Cell projection</keyword>
<protein>
    <recommendedName>
        <fullName evidence="6">CCDC113/CCDC96 coiled-coil domain-containing protein</fullName>
    </recommendedName>
</protein>
<feature type="coiled-coil region" evidence="4">
    <location>
        <begin position="263"/>
        <end position="290"/>
    </location>
</feature>
<evidence type="ECO:0000313" key="7">
    <source>
        <dbReference type="EnsemblMetazoa" id="GPPI049272-PA"/>
    </source>
</evidence>
<evidence type="ECO:0000256" key="2">
    <source>
        <dbReference type="ARBA" id="ARBA00023054"/>
    </source>
</evidence>
<comment type="subcellular location">
    <subcellularLocation>
        <location evidence="1">Cell projection</location>
        <location evidence="1">Cilium</location>
    </subcellularLocation>
</comment>
<dbReference type="EMBL" id="JXJN01025718">
    <property type="status" value="NOT_ANNOTATED_CDS"/>
    <property type="molecule type" value="Genomic_DNA"/>
</dbReference>
<sequence>MVSNITDGDKQLMKEHRSLLKFQISDTKSTPKYPAVFKEKESEPGDISSYPSKSRLLELGQQTPSPSPSSSTVSSSLESASSEDYGGERDEEEGDEKSEETTTTSEEEEEEDYSIIGTEYGPLVDFFDNIDSLIPELDEISLSPSTLTAVSTVSVKESVEATADVGKFVSLVDPGAGIDDFFEDADAEEKEGEEEETNEEEQEEEDKQGVEDIESVEFSFDFDAVDEQFDGKLDEDLGEGEGGNLADEEEATFATFLELQAHLPVSISEIDDAEEKKKEEKRETQHLTAQFLQDLIEMCVKMAEQMDITAYMRKNLDKRKIIIELKAMVPYLISEQWARQFLNRKCVEHFRRIKGFRRLTENPKTVIQDMDRFYETIIQLDELLGKESEVITSTRTKEIELTRQLEEIDEKAKQEIETLEHLMKQTLNPHNSSRIENVVKNSMQKMADTRNDISKIRFRMILEQHKYASLVERLRKLEDFGNNLSMRGFETMHTETLSLAKKLEERTAELNRLRFRCHTDIHTMAHLKEKEKMVRDTIAKQKEVLDAKYVQKEMLRERIVELKIQRNKVRKETRELSFKCGLLDKPALLEDYHHTEEYLENLRKSVKKLRSTTKKLTKKIEFVEKLCKPGEADRKDLK</sequence>
<dbReference type="Pfam" id="PF13870">
    <property type="entry name" value="CCDC113_CCDC96_CC"/>
    <property type="match status" value="1"/>
</dbReference>
<evidence type="ECO:0000259" key="6">
    <source>
        <dbReference type="Pfam" id="PF13870"/>
    </source>
</evidence>
<organism evidence="7 8">
    <name type="scientific">Glossina palpalis gambiensis</name>
    <dbReference type="NCBI Taxonomy" id="67801"/>
    <lineage>
        <taxon>Eukaryota</taxon>
        <taxon>Metazoa</taxon>
        <taxon>Ecdysozoa</taxon>
        <taxon>Arthropoda</taxon>
        <taxon>Hexapoda</taxon>
        <taxon>Insecta</taxon>
        <taxon>Pterygota</taxon>
        <taxon>Neoptera</taxon>
        <taxon>Endopterygota</taxon>
        <taxon>Diptera</taxon>
        <taxon>Brachycera</taxon>
        <taxon>Muscomorpha</taxon>
        <taxon>Hippoboscoidea</taxon>
        <taxon>Glossinidae</taxon>
        <taxon>Glossina</taxon>
    </lineage>
</organism>
<feature type="domain" description="CCDC113/CCDC96 coiled-coil" evidence="6">
    <location>
        <begin position="446"/>
        <end position="620"/>
    </location>
</feature>
<dbReference type="PANTHER" id="PTHR15654:SF1">
    <property type="entry name" value="COILED-COIL DOMAIN-CONTAINING PROTEIN 96"/>
    <property type="match status" value="1"/>
</dbReference>
<dbReference type="GO" id="GO:0036064">
    <property type="term" value="C:ciliary basal body"/>
    <property type="evidence" value="ECO:0007669"/>
    <property type="project" value="TreeGrafter"/>
</dbReference>
<proteinExistence type="predicted"/>
<keyword evidence="8" id="KW-1185">Reference proteome</keyword>
<evidence type="ECO:0000256" key="3">
    <source>
        <dbReference type="ARBA" id="ARBA00023273"/>
    </source>
</evidence>
<name>A0A1B0C4Y3_9MUSC</name>
<dbReference type="InterPro" id="IPR051885">
    <property type="entry name" value="CC_CF"/>
</dbReference>
<dbReference type="GO" id="GO:0005930">
    <property type="term" value="C:axoneme"/>
    <property type="evidence" value="ECO:0007669"/>
    <property type="project" value="TreeGrafter"/>
</dbReference>
<feature type="region of interest" description="Disordered" evidence="5">
    <location>
        <begin position="186"/>
        <end position="210"/>
    </location>
</feature>
<feature type="coiled-coil region" evidence="4">
    <location>
        <begin position="599"/>
        <end position="626"/>
    </location>
</feature>
<dbReference type="InterPro" id="IPR025254">
    <property type="entry name" value="CCDC113/CCDC96_CC"/>
</dbReference>
<evidence type="ECO:0000256" key="5">
    <source>
        <dbReference type="SAM" id="MobiDB-lite"/>
    </source>
</evidence>
<dbReference type="EnsemblMetazoa" id="GPPI049272-RA">
    <property type="protein sequence ID" value="GPPI049272-PA"/>
    <property type="gene ID" value="GPPI049272"/>
</dbReference>